<name>A0A7S5R4S6_9CAUD</name>
<gene>
    <name evidence="2" type="ORF">EVB55_010</name>
</gene>
<evidence type="ECO:0000256" key="1">
    <source>
        <dbReference type="SAM" id="MobiDB-lite"/>
    </source>
</evidence>
<accession>A0A7S5R4S6</accession>
<reference evidence="2" key="1">
    <citation type="submission" date="2020-01" db="EMBL/GenBank/DDBJ databases">
        <title>Patterns of diversity and host range of bacteriophage communities associated with bean-nodulatin bacteria.</title>
        <authorList>
            <person name="Vann Cauwenberghe J."/>
            <person name="Santamaria R.I."/>
            <person name="Bustos P."/>
            <person name="Juarez S."/>
            <person name="Gonzalez V."/>
        </authorList>
    </citation>
    <scope>NUCLEOTIDE SEQUENCE</scope>
</reference>
<sequence>MTLYVKQSGVWTPVPNLQLKQSGSWSQVQVGYVKVSGVWKQFYVPEVVVTITSNTLNVNMQSLFTSAIWTNPAVSKRVVINSGVVVGSTLPGTAAIRTGTGWSGTLNLDNYGEIQGAGGAANSGAGGHAILCEAAGMKIRNFGAIRGGGGGGGKGGNGGPGYYTSTVTEGPRFTGYPSGTRNYWSTQAGTSIDGAYWDNVNVFSGDVNSPVTTGGHTYTRGAQKASNTTAGGTTTNYFEISRSTTTTTNTSGGTGGNGGRGQGYGQTNAAGSAGSAGGTNAGTGGTGGTGGTSGVAGATGNSGSAGNNGAGTAGTAGGAAGKAISGSSVLTNTGTIQGATS</sequence>
<dbReference type="Proteomes" id="UP000605518">
    <property type="component" value="Segment"/>
</dbReference>
<dbReference type="EMBL" id="MN988486">
    <property type="protein sequence ID" value="QIG67945.1"/>
    <property type="molecule type" value="Genomic_DNA"/>
</dbReference>
<evidence type="ECO:0000313" key="3">
    <source>
        <dbReference type="Proteomes" id="UP000605518"/>
    </source>
</evidence>
<keyword evidence="3" id="KW-1185">Reference proteome</keyword>
<organism evidence="2 3">
    <name type="scientific">Rhizobium phage RHph_Y68</name>
    <dbReference type="NCBI Taxonomy" id="2509787"/>
    <lineage>
        <taxon>Viruses</taxon>
        <taxon>Duplodnaviria</taxon>
        <taxon>Heunggongvirae</taxon>
        <taxon>Uroviricota</taxon>
        <taxon>Caudoviricetes</taxon>
        <taxon>Pootjesviridae</taxon>
        <taxon>Staniewskivirinae</taxon>
        <taxon>Trinifflemingvirus</taxon>
        <taxon>Trinifflemingvirus Y68</taxon>
    </lineage>
</organism>
<evidence type="ECO:0000313" key="2">
    <source>
        <dbReference type="EMBL" id="QIG67945.1"/>
    </source>
</evidence>
<feature type="compositionally biased region" description="Gly residues" evidence="1">
    <location>
        <begin position="252"/>
        <end position="264"/>
    </location>
</feature>
<feature type="region of interest" description="Disordered" evidence="1">
    <location>
        <begin position="214"/>
        <end position="277"/>
    </location>
</feature>
<protein>
    <submittedName>
        <fullName evidence="2">Uncharacterized protein</fullName>
    </submittedName>
</protein>
<proteinExistence type="predicted"/>
<feature type="compositionally biased region" description="Low complexity" evidence="1">
    <location>
        <begin position="225"/>
        <end position="251"/>
    </location>
</feature>